<comment type="caution">
    <text evidence="2">The sequence shown here is derived from an EMBL/GenBank/DDBJ whole genome shotgun (WGS) entry which is preliminary data.</text>
</comment>
<reference evidence="2 3" key="1">
    <citation type="journal article" date="2019" name="Int. J. Syst. Evol. Microbiol.">
        <title>The Global Catalogue of Microorganisms (GCM) 10K type strain sequencing project: providing services to taxonomists for standard genome sequencing and annotation.</title>
        <authorList>
            <consortium name="The Broad Institute Genomics Platform"/>
            <consortium name="The Broad Institute Genome Sequencing Center for Infectious Disease"/>
            <person name="Wu L."/>
            <person name="Ma J."/>
        </authorList>
    </citation>
    <scope>NUCLEOTIDE SEQUENCE [LARGE SCALE GENOMIC DNA]</scope>
    <source>
        <strain evidence="2 3">JCM 13004</strain>
    </source>
</reference>
<accession>A0ABN1X116</accession>
<dbReference type="EMBL" id="BAAALF010000224">
    <property type="protein sequence ID" value="GAA1271984.1"/>
    <property type="molecule type" value="Genomic_DNA"/>
</dbReference>
<keyword evidence="3" id="KW-1185">Reference proteome</keyword>
<feature type="region of interest" description="Disordered" evidence="1">
    <location>
        <begin position="86"/>
        <end position="115"/>
    </location>
</feature>
<gene>
    <name evidence="2" type="ORF">GCM10009665_70110</name>
</gene>
<sequence length="115" mass="12085">MQLPSRTGRPDYHRATAGSEADIQPETDHSGPYLRPGRSRRGGGVVDALARASKPVAEEGVQPTGLIVLLIRPDGSRRRMLDIRRTGNVHATARQVGAAPRGGGSGWSGSGPGRP</sequence>
<organism evidence="2 3">
    <name type="scientific">Kitasatospora nipponensis</name>
    <dbReference type="NCBI Taxonomy" id="258049"/>
    <lineage>
        <taxon>Bacteria</taxon>
        <taxon>Bacillati</taxon>
        <taxon>Actinomycetota</taxon>
        <taxon>Actinomycetes</taxon>
        <taxon>Kitasatosporales</taxon>
        <taxon>Streptomycetaceae</taxon>
        <taxon>Kitasatospora</taxon>
    </lineage>
</organism>
<feature type="region of interest" description="Disordered" evidence="1">
    <location>
        <begin position="1"/>
        <end position="44"/>
    </location>
</feature>
<proteinExistence type="predicted"/>
<protein>
    <submittedName>
        <fullName evidence="2">Uncharacterized protein</fullName>
    </submittedName>
</protein>
<evidence type="ECO:0000313" key="3">
    <source>
        <dbReference type="Proteomes" id="UP001500037"/>
    </source>
</evidence>
<name>A0ABN1X116_9ACTN</name>
<evidence type="ECO:0000313" key="2">
    <source>
        <dbReference type="EMBL" id="GAA1271984.1"/>
    </source>
</evidence>
<evidence type="ECO:0000256" key="1">
    <source>
        <dbReference type="SAM" id="MobiDB-lite"/>
    </source>
</evidence>
<dbReference type="Proteomes" id="UP001500037">
    <property type="component" value="Unassembled WGS sequence"/>
</dbReference>
<feature type="compositionally biased region" description="Gly residues" evidence="1">
    <location>
        <begin position="100"/>
        <end position="115"/>
    </location>
</feature>